<name>A0ABV5Q8Q8_9ACTN</name>
<dbReference type="PROSITE" id="PS01081">
    <property type="entry name" value="HTH_TETR_1"/>
    <property type="match status" value="1"/>
</dbReference>
<keyword evidence="4" id="KW-0804">Transcription</keyword>
<evidence type="ECO:0000259" key="6">
    <source>
        <dbReference type="PROSITE" id="PS50977"/>
    </source>
</evidence>
<dbReference type="PRINTS" id="PR00455">
    <property type="entry name" value="HTHTETR"/>
</dbReference>
<dbReference type="SUPFAM" id="SSF46689">
    <property type="entry name" value="Homeodomain-like"/>
    <property type="match status" value="1"/>
</dbReference>
<feature type="domain" description="HTH tetR-type" evidence="6">
    <location>
        <begin position="1"/>
        <end position="61"/>
    </location>
</feature>
<evidence type="ECO:0000256" key="5">
    <source>
        <dbReference type="PROSITE-ProRule" id="PRU00335"/>
    </source>
</evidence>
<dbReference type="InterPro" id="IPR036271">
    <property type="entry name" value="Tet_transcr_reg_TetR-rel_C_sf"/>
</dbReference>
<dbReference type="SUPFAM" id="SSF48498">
    <property type="entry name" value="Tetracyclin repressor-like, C-terminal domain"/>
    <property type="match status" value="1"/>
</dbReference>
<accession>A0ABV5Q8Q8</accession>
<dbReference type="InterPro" id="IPR050109">
    <property type="entry name" value="HTH-type_TetR-like_transc_reg"/>
</dbReference>
<evidence type="ECO:0000256" key="2">
    <source>
        <dbReference type="ARBA" id="ARBA00023015"/>
    </source>
</evidence>
<evidence type="ECO:0000256" key="4">
    <source>
        <dbReference type="ARBA" id="ARBA00023163"/>
    </source>
</evidence>
<dbReference type="PANTHER" id="PTHR30055">
    <property type="entry name" value="HTH-TYPE TRANSCRIPTIONAL REGULATOR RUTR"/>
    <property type="match status" value="1"/>
</dbReference>
<sequence>MGVPEDLLVAAKQCLAERGYAHTTVRDIIAVSGSNLAAINYHFRSKDALLNRAMIEATDEAVQEVFKALPESSHGEQSERLEAFWAALIDSFREKRALWLANVDTLAQAPHSPEVREQLADGQARARAELGRLLQQEGDEASGVLLTLLIGMLVQWAVDPDHAPTAHDLSQGMRVIATAATTGD</sequence>
<gene>
    <name evidence="7" type="ORF">ACFFRN_35100</name>
</gene>
<dbReference type="Proteomes" id="UP001589646">
    <property type="component" value="Unassembled WGS sequence"/>
</dbReference>
<dbReference type="PANTHER" id="PTHR30055:SF219">
    <property type="entry name" value="TRANSCRIPTIONAL REGULATORY PROTEIN"/>
    <property type="match status" value="1"/>
</dbReference>
<dbReference type="EMBL" id="JBHMCE010000012">
    <property type="protein sequence ID" value="MFB9531859.1"/>
    <property type="molecule type" value="Genomic_DNA"/>
</dbReference>
<evidence type="ECO:0000256" key="1">
    <source>
        <dbReference type="ARBA" id="ARBA00022491"/>
    </source>
</evidence>
<dbReference type="Pfam" id="PF00440">
    <property type="entry name" value="TetR_N"/>
    <property type="match status" value="1"/>
</dbReference>
<dbReference type="RefSeq" id="WP_346130879.1">
    <property type="nucleotide sequence ID" value="NZ_BAAAXC010000015.1"/>
</dbReference>
<dbReference type="InterPro" id="IPR039538">
    <property type="entry name" value="BetI_C"/>
</dbReference>
<proteinExistence type="predicted"/>
<dbReference type="InterPro" id="IPR009057">
    <property type="entry name" value="Homeodomain-like_sf"/>
</dbReference>
<organism evidence="7 8">
    <name type="scientific">Nonomuraea roseola</name>
    <dbReference type="NCBI Taxonomy" id="46179"/>
    <lineage>
        <taxon>Bacteria</taxon>
        <taxon>Bacillati</taxon>
        <taxon>Actinomycetota</taxon>
        <taxon>Actinomycetes</taxon>
        <taxon>Streptosporangiales</taxon>
        <taxon>Streptosporangiaceae</taxon>
        <taxon>Nonomuraea</taxon>
    </lineage>
</organism>
<keyword evidence="1" id="KW-0678">Repressor</keyword>
<keyword evidence="2" id="KW-0805">Transcription regulation</keyword>
<keyword evidence="8" id="KW-1185">Reference proteome</keyword>
<comment type="caution">
    <text evidence="7">The sequence shown here is derived from an EMBL/GenBank/DDBJ whole genome shotgun (WGS) entry which is preliminary data.</text>
</comment>
<evidence type="ECO:0000256" key="3">
    <source>
        <dbReference type="ARBA" id="ARBA00023125"/>
    </source>
</evidence>
<evidence type="ECO:0000313" key="7">
    <source>
        <dbReference type="EMBL" id="MFB9531859.1"/>
    </source>
</evidence>
<evidence type="ECO:0000313" key="8">
    <source>
        <dbReference type="Proteomes" id="UP001589646"/>
    </source>
</evidence>
<dbReference type="InterPro" id="IPR001647">
    <property type="entry name" value="HTH_TetR"/>
</dbReference>
<dbReference type="Gene3D" id="1.10.357.10">
    <property type="entry name" value="Tetracycline Repressor, domain 2"/>
    <property type="match status" value="1"/>
</dbReference>
<reference evidence="7 8" key="1">
    <citation type="submission" date="2024-09" db="EMBL/GenBank/DDBJ databases">
        <authorList>
            <person name="Sun Q."/>
            <person name="Mori K."/>
        </authorList>
    </citation>
    <scope>NUCLEOTIDE SEQUENCE [LARGE SCALE GENOMIC DNA]</scope>
    <source>
        <strain evidence="7 8">JCM 3323</strain>
    </source>
</reference>
<dbReference type="InterPro" id="IPR023772">
    <property type="entry name" value="DNA-bd_HTH_TetR-type_CS"/>
</dbReference>
<dbReference type="Pfam" id="PF13977">
    <property type="entry name" value="TetR_C_6"/>
    <property type="match status" value="1"/>
</dbReference>
<dbReference type="PROSITE" id="PS50977">
    <property type="entry name" value="HTH_TETR_2"/>
    <property type="match status" value="1"/>
</dbReference>
<feature type="DNA-binding region" description="H-T-H motif" evidence="5">
    <location>
        <begin position="24"/>
        <end position="43"/>
    </location>
</feature>
<protein>
    <submittedName>
        <fullName evidence="7">TetR/AcrR family transcriptional regulator</fullName>
    </submittedName>
</protein>
<keyword evidence="3 5" id="KW-0238">DNA-binding</keyword>